<evidence type="ECO:0000256" key="2">
    <source>
        <dbReference type="ARBA" id="ARBA00022448"/>
    </source>
</evidence>
<keyword evidence="14" id="KW-1185">Reference proteome</keyword>
<dbReference type="Pfam" id="PF03908">
    <property type="entry name" value="Sec20"/>
    <property type="match status" value="1"/>
</dbReference>
<evidence type="ECO:0000256" key="8">
    <source>
        <dbReference type="ARBA" id="ARBA00023136"/>
    </source>
</evidence>
<name>A0A7M7J1Q2_NASVI</name>
<dbReference type="KEGG" id="nvi:100119369"/>
<evidence type="ECO:0000256" key="10">
    <source>
        <dbReference type="SAM" id="Coils"/>
    </source>
</evidence>
<evidence type="ECO:0000256" key="4">
    <source>
        <dbReference type="ARBA" id="ARBA00022824"/>
    </source>
</evidence>
<keyword evidence="6 11" id="KW-1133">Transmembrane helix</keyword>
<evidence type="ECO:0000313" key="14">
    <source>
        <dbReference type="Proteomes" id="UP000002358"/>
    </source>
</evidence>
<evidence type="ECO:0000313" key="13">
    <source>
        <dbReference type="EnsemblMetazoa" id="XP_016842668"/>
    </source>
</evidence>
<keyword evidence="8 11" id="KW-0472">Membrane</keyword>
<dbReference type="Proteomes" id="UP000002358">
    <property type="component" value="Chromosome 5"/>
</dbReference>
<dbReference type="GO" id="GO:0005789">
    <property type="term" value="C:endoplasmic reticulum membrane"/>
    <property type="evidence" value="ECO:0007669"/>
    <property type="project" value="UniProtKB-SubCell"/>
</dbReference>
<accession>A0A7M7J1Q2</accession>
<evidence type="ECO:0000256" key="11">
    <source>
        <dbReference type="SAM" id="Phobius"/>
    </source>
</evidence>
<evidence type="ECO:0000256" key="5">
    <source>
        <dbReference type="ARBA" id="ARBA00022892"/>
    </source>
</evidence>
<keyword evidence="7 10" id="KW-0175">Coiled coil</keyword>
<comment type="similarity">
    <text evidence="9">Belongs to the SEC20 family.</text>
</comment>
<dbReference type="EnsemblMetazoa" id="XM_016987179">
    <property type="protein sequence ID" value="XP_016842668"/>
    <property type="gene ID" value="LOC100119369"/>
</dbReference>
<keyword evidence="3 11" id="KW-0812">Transmembrane</keyword>
<dbReference type="GO" id="GO:0006890">
    <property type="term" value="P:retrograde vesicle-mediated transport, Golgi to endoplasmic reticulum"/>
    <property type="evidence" value="ECO:0007669"/>
    <property type="project" value="InterPro"/>
</dbReference>
<reference evidence="13" key="1">
    <citation type="submission" date="2021-01" db="UniProtKB">
        <authorList>
            <consortium name="EnsemblMetazoa"/>
        </authorList>
    </citation>
    <scope>IDENTIFICATION</scope>
</reference>
<evidence type="ECO:0000256" key="6">
    <source>
        <dbReference type="ARBA" id="ARBA00022989"/>
    </source>
</evidence>
<keyword evidence="2" id="KW-0813">Transport</keyword>
<keyword evidence="5" id="KW-0931">ER-Golgi transport</keyword>
<dbReference type="GO" id="GO:0031201">
    <property type="term" value="C:SNARE complex"/>
    <property type="evidence" value="ECO:0007669"/>
    <property type="project" value="TreeGrafter"/>
</dbReference>
<evidence type="ECO:0000256" key="9">
    <source>
        <dbReference type="ARBA" id="ARBA00037934"/>
    </source>
</evidence>
<evidence type="ECO:0000259" key="12">
    <source>
        <dbReference type="Pfam" id="PF03908"/>
    </source>
</evidence>
<sequence>MIVKEESFELISQEIIKTHLELTALIQDIKQCTGPLELLNDLNADGREKIAKLRNNIEKLTFLAERERETTRKADLLSNIDNYRGQLTTAITAFRKANVLSACAIDKQAREELLPTSASEQSLLRKRRDKQGAANASSQITNHLLDISKYLAETSQQSAETLDTLVTSSDKVSTTRKELEHQQQVIQQSGKLLGKYGRREITDKALVILAFIFFLAVVFYILQKRLL</sequence>
<dbReference type="InterPro" id="IPR005606">
    <property type="entry name" value="Sec20"/>
</dbReference>
<dbReference type="SMR" id="A0A7M7J1Q2"/>
<dbReference type="GO" id="GO:0005484">
    <property type="term" value="F:SNAP receptor activity"/>
    <property type="evidence" value="ECO:0007669"/>
    <property type="project" value="InterPro"/>
</dbReference>
<feature type="domain" description="Sec20 C-terminal" evidence="12">
    <location>
        <begin position="137"/>
        <end position="226"/>
    </location>
</feature>
<evidence type="ECO:0000256" key="3">
    <source>
        <dbReference type="ARBA" id="ARBA00022692"/>
    </source>
</evidence>
<protein>
    <recommendedName>
        <fullName evidence="12">Sec20 C-terminal domain-containing protein</fullName>
    </recommendedName>
</protein>
<dbReference type="PANTHER" id="PTHR12825">
    <property type="entry name" value="BNIP1-RELATED"/>
    <property type="match status" value="1"/>
</dbReference>
<dbReference type="PANTHER" id="PTHR12825:SF0">
    <property type="entry name" value="VESICLE TRANSPORT PROTEIN SEC20"/>
    <property type="match status" value="1"/>
</dbReference>
<dbReference type="InterPro" id="IPR056173">
    <property type="entry name" value="Sec20_C"/>
</dbReference>
<proteinExistence type="inferred from homology"/>
<comment type="subcellular location">
    <subcellularLocation>
        <location evidence="1">Endoplasmic reticulum membrane</location>
        <topology evidence="1">Single-pass type IV membrane protein</topology>
    </subcellularLocation>
</comment>
<dbReference type="InParanoid" id="A0A7M7J1Q2"/>
<evidence type="ECO:0000256" key="1">
    <source>
        <dbReference type="ARBA" id="ARBA00004163"/>
    </source>
</evidence>
<dbReference type="AlphaFoldDB" id="A0A7M7J1Q2"/>
<organism evidence="13 14">
    <name type="scientific">Nasonia vitripennis</name>
    <name type="common">Parasitic wasp</name>
    <dbReference type="NCBI Taxonomy" id="7425"/>
    <lineage>
        <taxon>Eukaryota</taxon>
        <taxon>Metazoa</taxon>
        <taxon>Ecdysozoa</taxon>
        <taxon>Arthropoda</taxon>
        <taxon>Hexapoda</taxon>
        <taxon>Insecta</taxon>
        <taxon>Pterygota</taxon>
        <taxon>Neoptera</taxon>
        <taxon>Endopterygota</taxon>
        <taxon>Hymenoptera</taxon>
        <taxon>Apocrita</taxon>
        <taxon>Proctotrupomorpha</taxon>
        <taxon>Chalcidoidea</taxon>
        <taxon>Pteromalidae</taxon>
        <taxon>Pteromalinae</taxon>
        <taxon>Nasonia</taxon>
    </lineage>
</organism>
<dbReference type="OrthoDB" id="46868at2759"/>
<gene>
    <name evidence="13" type="primary">100119369</name>
</gene>
<keyword evidence="4" id="KW-0256">Endoplasmic reticulum</keyword>
<dbReference type="OMA" id="TEVDTHR"/>
<feature type="coiled-coil region" evidence="10">
    <location>
        <begin position="36"/>
        <end position="70"/>
    </location>
</feature>
<evidence type="ECO:0000256" key="7">
    <source>
        <dbReference type="ARBA" id="ARBA00023054"/>
    </source>
</evidence>
<dbReference type="FunCoup" id="A0A7M7J1Q2">
    <property type="interactions" value="1371"/>
</dbReference>
<feature type="transmembrane region" description="Helical" evidence="11">
    <location>
        <begin position="205"/>
        <end position="222"/>
    </location>
</feature>